<organism evidence="1 2">
    <name type="scientific">Mycolicibacterium parafortuitum</name>
    <name type="common">Mycobacterium parafortuitum</name>
    <dbReference type="NCBI Taxonomy" id="39692"/>
    <lineage>
        <taxon>Bacteria</taxon>
        <taxon>Bacillati</taxon>
        <taxon>Actinomycetota</taxon>
        <taxon>Actinomycetes</taxon>
        <taxon>Mycobacteriales</taxon>
        <taxon>Mycobacteriaceae</taxon>
        <taxon>Mycolicibacterium</taxon>
    </lineage>
</organism>
<dbReference type="Proteomes" id="UP001289645">
    <property type="component" value="Unassembled WGS sequence"/>
</dbReference>
<accession>A0ACC6MLX7</accession>
<comment type="caution">
    <text evidence="1">The sequence shown here is derived from an EMBL/GenBank/DDBJ whole genome shotgun (WGS) entry which is preliminary data.</text>
</comment>
<sequence>MLEAVLDLAARAPSPRNSQPWRWQVDGAGLHLHADWSRAVADSGAGRRDVLISCGAVLDHCAVALAAEGWRPHVRRFPMPDDPGHIALFEVIEHPAQPGHHELAAAIGSRRSDRREFPEARLPAGTLELLSVHAARRGVDFAVVPRTRWVRDEHGEMALRFTGGAVGGRSGPDGADGAVLLALGTAGDDEIDRVRAGETLSHLLLAATALGLASCALTDPLHDGRNRLALGCEVFDGESYPQVLIRVGTAPETPQAPGTSDRRSLQQTTTWTHH</sequence>
<evidence type="ECO:0000313" key="1">
    <source>
        <dbReference type="EMBL" id="MDZ5087883.1"/>
    </source>
</evidence>
<reference evidence="1 2" key="1">
    <citation type="journal article" date="2021" name="Chemosphere">
        <title>Bioballs carrying a syntrophic Rhodococcus and Mycolicibacterium consortium for simultaneous sorption and biodegradation of fuel oil in contaminated freshwater.</title>
        <authorList>
            <person name="Naloka K."/>
            <person name="Polrit D."/>
            <person name="Muangchinda C."/>
            <person name="Thoetkiattikul H."/>
            <person name="Pinyakong O."/>
        </authorList>
    </citation>
    <scope>NUCLEOTIDE SEQUENCE [LARGE SCALE GENOMIC DNA]</scope>
    <source>
        <strain evidence="1 2">J101</strain>
    </source>
</reference>
<name>A0ACC6MLX7_MYCPF</name>
<evidence type="ECO:0000313" key="2">
    <source>
        <dbReference type="Proteomes" id="UP001289645"/>
    </source>
</evidence>
<protein>
    <submittedName>
        <fullName evidence="1">Nitroreductase</fullName>
    </submittedName>
</protein>
<proteinExistence type="predicted"/>
<dbReference type="EMBL" id="JAOXLN010000024">
    <property type="protein sequence ID" value="MDZ5087883.1"/>
    <property type="molecule type" value="Genomic_DNA"/>
</dbReference>
<gene>
    <name evidence="1" type="ORF">OHX15_21025</name>
</gene>
<keyword evidence="2" id="KW-1185">Reference proteome</keyword>